<evidence type="ECO:0000256" key="2">
    <source>
        <dbReference type="ARBA" id="ARBA00003297"/>
    </source>
</evidence>
<dbReference type="InterPro" id="IPR029039">
    <property type="entry name" value="Flavoprotein-like_sf"/>
</dbReference>
<feature type="domain" description="Flavodoxin-like" evidence="8">
    <location>
        <begin position="3"/>
        <end position="144"/>
    </location>
</feature>
<organism evidence="9 10">
    <name type="scientific">Pelagirhabdus alkalitolerans</name>
    <dbReference type="NCBI Taxonomy" id="1612202"/>
    <lineage>
        <taxon>Bacteria</taxon>
        <taxon>Bacillati</taxon>
        <taxon>Bacillota</taxon>
        <taxon>Bacilli</taxon>
        <taxon>Bacillales</taxon>
        <taxon>Bacillaceae</taxon>
        <taxon>Pelagirhabdus</taxon>
    </lineage>
</organism>
<dbReference type="PROSITE" id="PS50902">
    <property type="entry name" value="FLAVODOXIN_LIKE"/>
    <property type="match status" value="1"/>
</dbReference>
<reference evidence="10" key="1">
    <citation type="submission" date="2016-09" db="EMBL/GenBank/DDBJ databases">
        <authorList>
            <person name="Varghese N."/>
            <person name="Submissions S."/>
        </authorList>
    </citation>
    <scope>NUCLEOTIDE SEQUENCE [LARGE SCALE GENOMIC DNA]</scope>
    <source>
        <strain evidence="10">S5</strain>
    </source>
</reference>
<proteinExistence type="inferred from homology"/>
<dbReference type="EMBL" id="FMYI01000005">
    <property type="protein sequence ID" value="SDC19391.1"/>
    <property type="molecule type" value="Genomic_DNA"/>
</dbReference>
<dbReference type="PROSITE" id="PS00201">
    <property type="entry name" value="FLAVODOXIN"/>
    <property type="match status" value="1"/>
</dbReference>
<dbReference type="Gene3D" id="3.40.50.360">
    <property type="match status" value="1"/>
</dbReference>
<evidence type="ECO:0000313" key="9">
    <source>
        <dbReference type="EMBL" id="SDC19391.1"/>
    </source>
</evidence>
<keyword evidence="5" id="KW-0285">Flavoprotein</keyword>
<evidence type="ECO:0000256" key="5">
    <source>
        <dbReference type="ARBA" id="ARBA00022630"/>
    </source>
</evidence>
<evidence type="ECO:0000313" key="10">
    <source>
        <dbReference type="Proteomes" id="UP000242949"/>
    </source>
</evidence>
<evidence type="ECO:0000256" key="4">
    <source>
        <dbReference type="ARBA" id="ARBA00022448"/>
    </source>
</evidence>
<dbReference type="STRING" id="1612202.SAMN05421734_10577"/>
<name>A0A1G6JL48_9BACI</name>
<evidence type="ECO:0000259" key="8">
    <source>
        <dbReference type="PROSITE" id="PS50902"/>
    </source>
</evidence>
<dbReference type="GO" id="GO:0016651">
    <property type="term" value="F:oxidoreductase activity, acting on NAD(P)H"/>
    <property type="evidence" value="ECO:0007669"/>
    <property type="project" value="UniProtKB-ARBA"/>
</dbReference>
<dbReference type="PANTHER" id="PTHR42809:SF1">
    <property type="entry name" value="FLAVODOXIN 1"/>
    <property type="match status" value="1"/>
</dbReference>
<keyword evidence="7" id="KW-0249">Electron transport</keyword>
<comment type="similarity">
    <text evidence="3">Belongs to the flavodoxin family.</text>
</comment>
<dbReference type="Proteomes" id="UP000242949">
    <property type="component" value="Unassembled WGS sequence"/>
</dbReference>
<comment type="function">
    <text evidence="2">Low-potential electron donor to a number of redox enzymes.</text>
</comment>
<gene>
    <name evidence="9" type="ORF">SAMN05421734_10577</name>
</gene>
<dbReference type="GO" id="GO:0009055">
    <property type="term" value="F:electron transfer activity"/>
    <property type="evidence" value="ECO:0007669"/>
    <property type="project" value="InterPro"/>
</dbReference>
<accession>A0A1G6JL48</accession>
<dbReference type="RefSeq" id="WP_090795441.1">
    <property type="nucleotide sequence ID" value="NZ_FMYI01000005.1"/>
</dbReference>
<evidence type="ECO:0000256" key="3">
    <source>
        <dbReference type="ARBA" id="ARBA00005267"/>
    </source>
</evidence>
<dbReference type="PANTHER" id="PTHR42809">
    <property type="entry name" value="FLAVODOXIN 2"/>
    <property type="match status" value="1"/>
</dbReference>
<dbReference type="InterPro" id="IPR008254">
    <property type="entry name" value="Flavodoxin/NO_synth"/>
</dbReference>
<keyword evidence="4" id="KW-0813">Transport</keyword>
<dbReference type="SUPFAM" id="SSF52218">
    <property type="entry name" value="Flavoproteins"/>
    <property type="match status" value="1"/>
</dbReference>
<dbReference type="OrthoDB" id="9790745at2"/>
<dbReference type="InterPro" id="IPR001226">
    <property type="entry name" value="Flavodoxin_CS"/>
</dbReference>
<evidence type="ECO:0000256" key="6">
    <source>
        <dbReference type="ARBA" id="ARBA00022643"/>
    </source>
</evidence>
<dbReference type="Pfam" id="PF00258">
    <property type="entry name" value="Flavodoxin_1"/>
    <property type="match status" value="1"/>
</dbReference>
<comment type="cofactor">
    <cofactor evidence="1">
        <name>FMN</name>
        <dbReference type="ChEBI" id="CHEBI:58210"/>
    </cofactor>
</comment>
<keyword evidence="10" id="KW-1185">Reference proteome</keyword>
<evidence type="ECO:0000256" key="1">
    <source>
        <dbReference type="ARBA" id="ARBA00001917"/>
    </source>
</evidence>
<sequence>MKTIIIYSTRTGQTAQIAEEIKEEMQSYTQDVSLYQLGVDDILAYDLIGADLVFFGTYTAGQGDLPFEAEDFSFELSEEDLTNVPVALFGSCDSDYPIYGGAIDEIGETFKSVGAKVHPDYLKIELFTIDEEMDRLKQFVKTVYHTYQSEV</sequence>
<dbReference type="GO" id="GO:0010181">
    <property type="term" value="F:FMN binding"/>
    <property type="evidence" value="ECO:0007669"/>
    <property type="project" value="InterPro"/>
</dbReference>
<keyword evidence="6" id="KW-0288">FMN</keyword>
<protein>
    <submittedName>
        <fullName evidence="9">Flavodoxin I</fullName>
    </submittedName>
</protein>
<dbReference type="InterPro" id="IPR050619">
    <property type="entry name" value="Flavodoxin"/>
</dbReference>
<dbReference type="AlphaFoldDB" id="A0A1G6JL48"/>
<evidence type="ECO:0000256" key="7">
    <source>
        <dbReference type="ARBA" id="ARBA00022982"/>
    </source>
</evidence>